<dbReference type="AlphaFoldDB" id="A0A6A4TQR5"/>
<dbReference type="EMBL" id="VEVO01000002">
    <property type="protein sequence ID" value="KAF0045574.1"/>
    <property type="molecule type" value="Genomic_DNA"/>
</dbReference>
<sequence>MATASGNVRNETRTARGSARPQTGSWPDASGSQVFLNFTHSSSRAIIKSEPWIPVSPEERGQEALAAARREAPPPRYRYTREPAGEDIDRTN</sequence>
<proteinExistence type="predicted"/>
<feature type="compositionally biased region" description="Basic and acidic residues" evidence="1">
    <location>
        <begin position="57"/>
        <end position="92"/>
    </location>
</feature>
<protein>
    <submittedName>
        <fullName evidence="2">Uncharacterized protein</fullName>
    </submittedName>
</protein>
<name>A0A6A4TQR5_SCOMX</name>
<evidence type="ECO:0000313" key="2">
    <source>
        <dbReference type="EMBL" id="KAF0045574.1"/>
    </source>
</evidence>
<accession>A0A6A4TQR5</accession>
<feature type="region of interest" description="Disordered" evidence="1">
    <location>
        <begin position="56"/>
        <end position="92"/>
    </location>
</feature>
<gene>
    <name evidence="2" type="ORF">F2P81_002103</name>
</gene>
<comment type="caution">
    <text evidence="2">The sequence shown here is derived from an EMBL/GenBank/DDBJ whole genome shotgun (WGS) entry which is preliminary data.</text>
</comment>
<organism evidence="2 3">
    <name type="scientific">Scophthalmus maximus</name>
    <name type="common">Turbot</name>
    <name type="synonym">Psetta maxima</name>
    <dbReference type="NCBI Taxonomy" id="52904"/>
    <lineage>
        <taxon>Eukaryota</taxon>
        <taxon>Metazoa</taxon>
        <taxon>Chordata</taxon>
        <taxon>Craniata</taxon>
        <taxon>Vertebrata</taxon>
        <taxon>Euteleostomi</taxon>
        <taxon>Actinopterygii</taxon>
        <taxon>Neopterygii</taxon>
        <taxon>Teleostei</taxon>
        <taxon>Neoteleostei</taxon>
        <taxon>Acanthomorphata</taxon>
        <taxon>Carangaria</taxon>
        <taxon>Pleuronectiformes</taxon>
        <taxon>Pleuronectoidei</taxon>
        <taxon>Scophthalmidae</taxon>
        <taxon>Scophthalmus</taxon>
    </lineage>
</organism>
<evidence type="ECO:0000256" key="1">
    <source>
        <dbReference type="SAM" id="MobiDB-lite"/>
    </source>
</evidence>
<feature type="region of interest" description="Disordered" evidence="1">
    <location>
        <begin position="1"/>
        <end position="33"/>
    </location>
</feature>
<evidence type="ECO:0000313" key="3">
    <source>
        <dbReference type="Proteomes" id="UP000438429"/>
    </source>
</evidence>
<dbReference type="Proteomes" id="UP000438429">
    <property type="component" value="Unassembled WGS sequence"/>
</dbReference>
<feature type="compositionally biased region" description="Polar residues" evidence="1">
    <location>
        <begin position="20"/>
        <end position="33"/>
    </location>
</feature>
<reference evidence="2 3" key="1">
    <citation type="submission" date="2019-06" db="EMBL/GenBank/DDBJ databases">
        <title>Draft genomes of female and male turbot (Scophthalmus maximus).</title>
        <authorList>
            <person name="Xu H."/>
            <person name="Xu X.-W."/>
            <person name="Shao C."/>
            <person name="Chen S."/>
        </authorList>
    </citation>
    <scope>NUCLEOTIDE SEQUENCE [LARGE SCALE GENOMIC DNA]</scope>
    <source>
        <strain evidence="2">Ysfricsl-2016a</strain>
        <tissue evidence="2">Blood</tissue>
    </source>
</reference>